<evidence type="ECO:0000256" key="1">
    <source>
        <dbReference type="SAM" id="Coils"/>
    </source>
</evidence>
<dbReference type="AlphaFoldDB" id="A0A2I0ACZ6"/>
<dbReference type="EMBL" id="KZ451998">
    <property type="protein sequence ID" value="PKA53403.1"/>
    <property type="molecule type" value="Genomic_DNA"/>
</dbReference>
<accession>A0A2I0ACZ6</accession>
<dbReference type="OrthoDB" id="782563at2759"/>
<evidence type="ECO:0000313" key="2">
    <source>
        <dbReference type="EMBL" id="PKA53403.1"/>
    </source>
</evidence>
<organism evidence="2 3">
    <name type="scientific">Apostasia shenzhenica</name>
    <dbReference type="NCBI Taxonomy" id="1088818"/>
    <lineage>
        <taxon>Eukaryota</taxon>
        <taxon>Viridiplantae</taxon>
        <taxon>Streptophyta</taxon>
        <taxon>Embryophyta</taxon>
        <taxon>Tracheophyta</taxon>
        <taxon>Spermatophyta</taxon>
        <taxon>Magnoliopsida</taxon>
        <taxon>Liliopsida</taxon>
        <taxon>Asparagales</taxon>
        <taxon>Orchidaceae</taxon>
        <taxon>Apostasioideae</taxon>
        <taxon>Apostasia</taxon>
    </lineage>
</organism>
<name>A0A2I0ACZ6_9ASPA</name>
<keyword evidence="3" id="KW-1185">Reference proteome</keyword>
<keyword evidence="1" id="KW-0175">Coiled coil</keyword>
<gene>
    <name evidence="2" type="ORF">AXF42_Ash012345</name>
</gene>
<proteinExistence type="predicted"/>
<dbReference type="PANTHER" id="PTHR37215">
    <property type="entry name" value="ACYL-COA-BINDING DOMAIN PROTEIN"/>
    <property type="match status" value="1"/>
</dbReference>
<protein>
    <submittedName>
        <fullName evidence="2">Uncharacterized protein</fullName>
    </submittedName>
</protein>
<feature type="coiled-coil region" evidence="1">
    <location>
        <begin position="92"/>
        <end position="119"/>
    </location>
</feature>
<evidence type="ECO:0000313" key="3">
    <source>
        <dbReference type="Proteomes" id="UP000236161"/>
    </source>
</evidence>
<dbReference type="Proteomes" id="UP000236161">
    <property type="component" value="Unassembled WGS sequence"/>
</dbReference>
<dbReference type="PANTHER" id="PTHR37215:SF1">
    <property type="entry name" value="ACYL-COA-BINDING DOMAIN PROTEIN"/>
    <property type="match status" value="1"/>
</dbReference>
<sequence length="126" mass="14697">MGRRSNAEMALRRRNLLLGFVIALFFGTAVYFRLWAIDSSFTVDDREELRRQFDRANMEAMDESASWRMKYDMEFDKSRLLQDDLTKVKAALASTNERLVALLKENASLKKQLEHCNCKNLSALLR</sequence>
<reference evidence="2 3" key="1">
    <citation type="journal article" date="2017" name="Nature">
        <title>The Apostasia genome and the evolution of orchids.</title>
        <authorList>
            <person name="Zhang G.Q."/>
            <person name="Liu K.W."/>
            <person name="Li Z."/>
            <person name="Lohaus R."/>
            <person name="Hsiao Y.Y."/>
            <person name="Niu S.C."/>
            <person name="Wang J.Y."/>
            <person name="Lin Y.C."/>
            <person name="Xu Q."/>
            <person name="Chen L.J."/>
            <person name="Yoshida K."/>
            <person name="Fujiwara S."/>
            <person name="Wang Z.W."/>
            <person name="Zhang Y.Q."/>
            <person name="Mitsuda N."/>
            <person name="Wang M."/>
            <person name="Liu G.H."/>
            <person name="Pecoraro L."/>
            <person name="Huang H.X."/>
            <person name="Xiao X.J."/>
            <person name="Lin M."/>
            <person name="Wu X.Y."/>
            <person name="Wu W.L."/>
            <person name="Chen Y.Y."/>
            <person name="Chang S.B."/>
            <person name="Sakamoto S."/>
            <person name="Ohme-Takagi M."/>
            <person name="Yagi M."/>
            <person name="Zeng S.J."/>
            <person name="Shen C.Y."/>
            <person name="Yeh C.M."/>
            <person name="Luo Y.B."/>
            <person name="Tsai W.C."/>
            <person name="Van de Peer Y."/>
            <person name="Liu Z.J."/>
        </authorList>
    </citation>
    <scope>NUCLEOTIDE SEQUENCE [LARGE SCALE GENOMIC DNA]</scope>
    <source>
        <strain evidence="3">cv. Shenzhen</strain>
        <tissue evidence="2">Stem</tissue>
    </source>
</reference>
<dbReference type="STRING" id="1088818.A0A2I0ACZ6"/>